<keyword evidence="1" id="KW-1185">Reference proteome</keyword>
<proteinExistence type="predicted"/>
<name>A0A0M3HNY7_ASCLU</name>
<organism evidence="1 2">
    <name type="scientific">Ascaris lumbricoides</name>
    <name type="common">Giant roundworm</name>
    <dbReference type="NCBI Taxonomy" id="6252"/>
    <lineage>
        <taxon>Eukaryota</taxon>
        <taxon>Metazoa</taxon>
        <taxon>Ecdysozoa</taxon>
        <taxon>Nematoda</taxon>
        <taxon>Chromadorea</taxon>
        <taxon>Rhabditida</taxon>
        <taxon>Spirurina</taxon>
        <taxon>Ascaridomorpha</taxon>
        <taxon>Ascaridoidea</taxon>
        <taxon>Ascarididae</taxon>
        <taxon>Ascaris</taxon>
    </lineage>
</organism>
<reference evidence="2" key="1">
    <citation type="submission" date="2017-02" db="UniProtKB">
        <authorList>
            <consortium name="WormBaseParasite"/>
        </authorList>
    </citation>
    <scope>IDENTIFICATION</scope>
</reference>
<dbReference type="AlphaFoldDB" id="A0A0M3HNY7"/>
<evidence type="ECO:0000313" key="2">
    <source>
        <dbReference type="WBParaSite" id="ALUE_0000349801-mRNA-1"/>
    </source>
</evidence>
<protein>
    <submittedName>
        <fullName evidence="2">Transmembrane protein</fullName>
    </submittedName>
</protein>
<evidence type="ECO:0000313" key="1">
    <source>
        <dbReference type="Proteomes" id="UP000036681"/>
    </source>
</evidence>
<accession>A0A0M3HNY7</accession>
<dbReference type="WBParaSite" id="ALUE_0000349801-mRNA-1">
    <property type="protein sequence ID" value="ALUE_0000349801-mRNA-1"/>
    <property type="gene ID" value="ALUE_0000349801"/>
</dbReference>
<dbReference type="Proteomes" id="UP000036681">
    <property type="component" value="Unplaced"/>
</dbReference>
<sequence>MRKSTPPSPSLSPLAVFDFGCTVSHRLRTHGEATATLRQHYLQQIPALFAYPLICLTVIYNFATVPCKCATLVILIVCSFQNDLHLRFRGVLKLIAKNGLASTTMNVPVSYTAFR</sequence>